<dbReference type="Pfam" id="PF13518">
    <property type="entry name" value="HTH_28"/>
    <property type="match status" value="1"/>
</dbReference>
<reference evidence="5" key="1">
    <citation type="submission" date="2022-01" db="EMBL/GenBank/DDBJ databases">
        <authorList>
            <person name="King R."/>
        </authorList>
    </citation>
    <scope>NUCLEOTIDE SEQUENCE</scope>
</reference>
<name>A0A9N9X3L4_PHACE</name>
<accession>A0A9N9X3L4</accession>
<keyword evidence="2" id="KW-0805">Transcription regulation</keyword>
<keyword evidence="6" id="KW-1185">Reference proteome</keyword>
<dbReference type="GO" id="GO:0005634">
    <property type="term" value="C:nucleus"/>
    <property type="evidence" value="ECO:0007669"/>
    <property type="project" value="UniProtKB-SubCell"/>
</dbReference>
<dbReference type="InterPro" id="IPR036728">
    <property type="entry name" value="PBP_GOBP_sf"/>
</dbReference>
<dbReference type="AlphaFoldDB" id="A0A9N9X3L4"/>
<dbReference type="GO" id="GO:0005549">
    <property type="term" value="F:odorant binding"/>
    <property type="evidence" value="ECO:0007669"/>
    <property type="project" value="InterPro"/>
</dbReference>
<dbReference type="InterPro" id="IPR053721">
    <property type="entry name" value="Fimbrial_Adhesin_Reg"/>
</dbReference>
<evidence type="ECO:0000313" key="6">
    <source>
        <dbReference type="Proteomes" id="UP001153737"/>
    </source>
</evidence>
<dbReference type="SUPFAM" id="SSF47565">
    <property type="entry name" value="Insect pheromone/odorant-binding proteins"/>
    <property type="match status" value="1"/>
</dbReference>
<organism evidence="5 6">
    <name type="scientific">Phaedon cochleariae</name>
    <name type="common">Mustard beetle</name>
    <dbReference type="NCBI Taxonomy" id="80249"/>
    <lineage>
        <taxon>Eukaryota</taxon>
        <taxon>Metazoa</taxon>
        <taxon>Ecdysozoa</taxon>
        <taxon>Arthropoda</taxon>
        <taxon>Hexapoda</taxon>
        <taxon>Insecta</taxon>
        <taxon>Pterygota</taxon>
        <taxon>Neoptera</taxon>
        <taxon>Endopterygota</taxon>
        <taxon>Coleoptera</taxon>
        <taxon>Polyphaga</taxon>
        <taxon>Cucujiformia</taxon>
        <taxon>Chrysomeloidea</taxon>
        <taxon>Chrysomelidae</taxon>
        <taxon>Chrysomelinae</taxon>
        <taxon>Chrysomelini</taxon>
        <taxon>Phaedon</taxon>
    </lineage>
</organism>
<evidence type="ECO:0000256" key="1">
    <source>
        <dbReference type="ARBA" id="ARBA00004123"/>
    </source>
</evidence>
<evidence type="ECO:0000256" key="3">
    <source>
        <dbReference type="ARBA" id="ARBA00023163"/>
    </source>
</evidence>
<dbReference type="Gene3D" id="1.10.10.2690">
    <property type="match status" value="1"/>
</dbReference>
<evidence type="ECO:0000256" key="2">
    <source>
        <dbReference type="ARBA" id="ARBA00023015"/>
    </source>
</evidence>
<reference evidence="5" key="2">
    <citation type="submission" date="2022-10" db="EMBL/GenBank/DDBJ databases">
        <authorList>
            <consortium name="ENA_rothamsted_submissions"/>
            <consortium name="culmorum"/>
            <person name="King R."/>
        </authorList>
    </citation>
    <scope>NUCLEOTIDE SEQUENCE</scope>
</reference>
<sequence length="227" mass="26283">MNHSATGSARGIALVQDDGRSQYYVARAFGVSRSRVQRAVKRFREFGAVEMFVGIQYSEERHCSRSVEVVDPMTPRKAAKSIIKKAKSTNETYWKLFDVGVPVPTSDRDDMKEREQMGLDCLGEVNIKREVIDRILKTQKFPRGNQKYMDFLACSYKKQGFQSQEGQILYDNINDFLSRYYRRNDLKIMDNCKSTTGNNHGERAFNAMECIISDLKRIDEINDNYLR</sequence>
<feature type="domain" description="Insertion element IS150 protein InsJ-like helix-turn-helix" evidence="4">
    <location>
        <begin position="15"/>
        <end position="48"/>
    </location>
</feature>
<dbReference type="Gene3D" id="1.10.238.20">
    <property type="entry name" value="Pheromone/general odorant binding protein domain"/>
    <property type="match status" value="1"/>
</dbReference>
<dbReference type="SUPFAM" id="SSF46689">
    <property type="entry name" value="Homeodomain-like"/>
    <property type="match status" value="1"/>
</dbReference>
<evidence type="ECO:0000313" key="5">
    <source>
        <dbReference type="EMBL" id="CAG9820871.1"/>
    </source>
</evidence>
<dbReference type="InterPro" id="IPR009057">
    <property type="entry name" value="Homeodomain-like_sf"/>
</dbReference>
<dbReference type="CDD" id="cd23992">
    <property type="entry name" value="PBP_GOBP"/>
    <property type="match status" value="1"/>
</dbReference>
<proteinExistence type="predicted"/>
<evidence type="ECO:0000259" key="4">
    <source>
        <dbReference type="Pfam" id="PF13518"/>
    </source>
</evidence>
<dbReference type="EMBL" id="OU896710">
    <property type="protein sequence ID" value="CAG9820871.1"/>
    <property type="molecule type" value="Genomic_DNA"/>
</dbReference>
<dbReference type="OrthoDB" id="8194670at2759"/>
<dbReference type="Pfam" id="PF01395">
    <property type="entry name" value="PBP_GOBP"/>
    <property type="match status" value="1"/>
</dbReference>
<comment type="subcellular location">
    <subcellularLocation>
        <location evidence="1">Nucleus</location>
    </subcellularLocation>
</comment>
<dbReference type="InterPro" id="IPR055247">
    <property type="entry name" value="InsJ-like_HTH"/>
</dbReference>
<keyword evidence="3" id="KW-0804">Transcription</keyword>
<dbReference type="Proteomes" id="UP001153737">
    <property type="component" value="Chromosome 4"/>
</dbReference>
<dbReference type="InterPro" id="IPR006170">
    <property type="entry name" value="PBP/GOBP"/>
</dbReference>
<gene>
    <name evidence="5" type="ORF">PHAECO_LOCUS7821</name>
</gene>
<protein>
    <recommendedName>
        <fullName evidence="4">Insertion element IS150 protein InsJ-like helix-turn-helix domain-containing protein</fullName>
    </recommendedName>
</protein>